<evidence type="ECO:0000313" key="3">
    <source>
        <dbReference type="Proteomes" id="UP000233551"/>
    </source>
</evidence>
<protein>
    <submittedName>
        <fullName evidence="2">Uncharacterized protein</fullName>
    </submittedName>
</protein>
<dbReference type="AlphaFoldDB" id="A0A2I0IYC6"/>
<evidence type="ECO:0000313" key="2">
    <source>
        <dbReference type="EMBL" id="PKI49017.1"/>
    </source>
</evidence>
<proteinExistence type="predicted"/>
<comment type="caution">
    <text evidence="2">The sequence shown here is derived from an EMBL/GenBank/DDBJ whole genome shotgun (WGS) entry which is preliminary data.</text>
</comment>
<reference evidence="2 3" key="1">
    <citation type="submission" date="2017-11" db="EMBL/GenBank/DDBJ databases">
        <title>De-novo sequencing of pomegranate (Punica granatum L.) genome.</title>
        <authorList>
            <person name="Akparov Z."/>
            <person name="Amiraslanov A."/>
            <person name="Hajiyeva S."/>
            <person name="Abbasov M."/>
            <person name="Kaur K."/>
            <person name="Hamwieh A."/>
            <person name="Solovyev V."/>
            <person name="Salamov A."/>
            <person name="Braich B."/>
            <person name="Kosarev P."/>
            <person name="Mahmoud A."/>
            <person name="Hajiyev E."/>
            <person name="Babayeva S."/>
            <person name="Izzatullayeva V."/>
            <person name="Mammadov A."/>
            <person name="Mammadov A."/>
            <person name="Sharifova S."/>
            <person name="Ojaghi J."/>
            <person name="Eynullazada K."/>
            <person name="Bayramov B."/>
            <person name="Abdulazimova A."/>
            <person name="Shahmuradov I."/>
        </authorList>
    </citation>
    <scope>NUCLEOTIDE SEQUENCE [LARGE SCALE GENOMIC DNA]</scope>
    <source>
        <strain evidence="3">cv. AG2017</strain>
        <tissue evidence="2">Leaf</tissue>
    </source>
</reference>
<accession>A0A2I0IYC6</accession>
<keyword evidence="3" id="KW-1185">Reference proteome</keyword>
<feature type="compositionally biased region" description="Basic and acidic residues" evidence="1">
    <location>
        <begin position="11"/>
        <end position="21"/>
    </location>
</feature>
<dbReference type="Proteomes" id="UP000233551">
    <property type="component" value="Unassembled WGS sequence"/>
</dbReference>
<dbReference type="EMBL" id="PGOL01002298">
    <property type="protein sequence ID" value="PKI49017.1"/>
    <property type="molecule type" value="Genomic_DNA"/>
</dbReference>
<gene>
    <name evidence="2" type="ORF">CRG98_030604</name>
</gene>
<evidence type="ECO:0000256" key="1">
    <source>
        <dbReference type="SAM" id="MobiDB-lite"/>
    </source>
</evidence>
<name>A0A2I0IYC6_PUNGR</name>
<feature type="region of interest" description="Disordered" evidence="1">
    <location>
        <begin position="1"/>
        <end position="28"/>
    </location>
</feature>
<sequence length="98" mass="10749">MASPASRRSKRSVERSGEHARAPRAQALHARTHVRALLPPRTLAFTLASRCLPTLTTRAPAYPNARARAPKHLSSYPAKSPDSPALLRLLRLGITFMT</sequence>
<organism evidence="2 3">
    <name type="scientific">Punica granatum</name>
    <name type="common">Pomegranate</name>
    <dbReference type="NCBI Taxonomy" id="22663"/>
    <lineage>
        <taxon>Eukaryota</taxon>
        <taxon>Viridiplantae</taxon>
        <taxon>Streptophyta</taxon>
        <taxon>Embryophyta</taxon>
        <taxon>Tracheophyta</taxon>
        <taxon>Spermatophyta</taxon>
        <taxon>Magnoliopsida</taxon>
        <taxon>eudicotyledons</taxon>
        <taxon>Gunneridae</taxon>
        <taxon>Pentapetalae</taxon>
        <taxon>rosids</taxon>
        <taxon>malvids</taxon>
        <taxon>Myrtales</taxon>
        <taxon>Lythraceae</taxon>
        <taxon>Punica</taxon>
    </lineage>
</organism>